<name>A0A919M565_9ACTN</name>
<sequence length="104" mass="11363">MPPPPPRTPEQDMVALHYRPERMIVPELAGYPAHLNIDLLPPYQGKGLGRRLIEVFLAKAQAGVHVGMVTANVRARGFYDRLGFTVLPVPDPGPLTYLGKLGPA</sequence>
<proteinExistence type="predicted"/>
<comment type="caution">
    <text evidence="2">The sequence shown here is derived from an EMBL/GenBank/DDBJ whole genome shotgun (WGS) entry which is preliminary data.</text>
</comment>
<feature type="domain" description="N-acetyltransferase" evidence="1">
    <location>
        <begin position="41"/>
        <end position="103"/>
    </location>
</feature>
<protein>
    <recommendedName>
        <fullName evidence="1">N-acetyltransferase domain-containing protein</fullName>
    </recommendedName>
</protein>
<dbReference type="SUPFAM" id="SSF55729">
    <property type="entry name" value="Acyl-CoA N-acyltransferases (Nat)"/>
    <property type="match status" value="1"/>
</dbReference>
<evidence type="ECO:0000313" key="3">
    <source>
        <dbReference type="Proteomes" id="UP000619479"/>
    </source>
</evidence>
<dbReference type="Pfam" id="PF13508">
    <property type="entry name" value="Acetyltransf_7"/>
    <property type="match status" value="1"/>
</dbReference>
<dbReference type="PROSITE" id="PS51186">
    <property type="entry name" value="GNAT"/>
    <property type="match status" value="1"/>
</dbReference>
<dbReference type="AlphaFoldDB" id="A0A919M565"/>
<organism evidence="2 3">
    <name type="scientific">Actinoplanes cyaneus</name>
    <dbReference type="NCBI Taxonomy" id="52696"/>
    <lineage>
        <taxon>Bacteria</taxon>
        <taxon>Bacillati</taxon>
        <taxon>Actinomycetota</taxon>
        <taxon>Actinomycetes</taxon>
        <taxon>Micromonosporales</taxon>
        <taxon>Micromonosporaceae</taxon>
        <taxon>Actinoplanes</taxon>
    </lineage>
</organism>
<dbReference type="Gene3D" id="3.40.630.30">
    <property type="match status" value="1"/>
</dbReference>
<dbReference type="GO" id="GO:0016747">
    <property type="term" value="F:acyltransferase activity, transferring groups other than amino-acyl groups"/>
    <property type="evidence" value="ECO:0007669"/>
    <property type="project" value="InterPro"/>
</dbReference>
<dbReference type="EMBL" id="BOMH01000019">
    <property type="protein sequence ID" value="GID64913.1"/>
    <property type="molecule type" value="Genomic_DNA"/>
</dbReference>
<gene>
    <name evidence="2" type="ORF">Acy02nite_27940</name>
</gene>
<accession>A0A919M565</accession>
<evidence type="ECO:0000313" key="2">
    <source>
        <dbReference type="EMBL" id="GID64913.1"/>
    </source>
</evidence>
<dbReference type="InterPro" id="IPR016181">
    <property type="entry name" value="Acyl_CoA_acyltransferase"/>
</dbReference>
<reference evidence="2" key="1">
    <citation type="submission" date="2021-01" db="EMBL/GenBank/DDBJ databases">
        <title>Whole genome shotgun sequence of Actinoplanes cyaneus NBRC 14990.</title>
        <authorList>
            <person name="Komaki H."/>
            <person name="Tamura T."/>
        </authorList>
    </citation>
    <scope>NUCLEOTIDE SEQUENCE</scope>
    <source>
        <strain evidence="2">NBRC 14990</strain>
    </source>
</reference>
<dbReference type="InterPro" id="IPR000182">
    <property type="entry name" value="GNAT_dom"/>
</dbReference>
<dbReference type="Proteomes" id="UP000619479">
    <property type="component" value="Unassembled WGS sequence"/>
</dbReference>
<keyword evidence="3" id="KW-1185">Reference proteome</keyword>
<evidence type="ECO:0000259" key="1">
    <source>
        <dbReference type="PROSITE" id="PS51186"/>
    </source>
</evidence>